<dbReference type="OrthoDB" id="3789889at2"/>
<gene>
    <name evidence="2" type="ORF">EXE57_05175</name>
</gene>
<evidence type="ECO:0000313" key="2">
    <source>
        <dbReference type="EMBL" id="QBR91727.1"/>
    </source>
</evidence>
<keyword evidence="1" id="KW-1133">Transmembrane helix</keyword>
<dbReference type="AlphaFoldDB" id="A0A4P7GJ16"/>
<feature type="transmembrane region" description="Helical" evidence="1">
    <location>
        <begin position="70"/>
        <end position="91"/>
    </location>
</feature>
<protein>
    <recommendedName>
        <fullName evidence="4">ATP synthase protein I</fullName>
    </recommendedName>
</protein>
<evidence type="ECO:0000313" key="3">
    <source>
        <dbReference type="Proteomes" id="UP000294894"/>
    </source>
</evidence>
<sequence length="141" mass="14268">MTTSNHLHPLAAAAAAGVAAGVLVVVAGAAVDGSAGAAGAAVGAAVTLTVFAFGAVSVDLATRIQPRSGLLVALVTYALQVVVLVLFFARLRQSTLLEDTLDPRWLAASVVVVTLTWTALQIVTWHRGGTPVRTVATGGER</sequence>
<keyword evidence="1" id="KW-0472">Membrane</keyword>
<dbReference type="RefSeq" id="WP_135074626.1">
    <property type="nucleotide sequence ID" value="NZ_CP038267.1"/>
</dbReference>
<keyword evidence="3" id="KW-1185">Reference proteome</keyword>
<proteinExistence type="predicted"/>
<feature type="transmembrane region" description="Helical" evidence="1">
    <location>
        <begin position="37"/>
        <end position="58"/>
    </location>
</feature>
<organism evidence="2 3">
    <name type="scientific">Nocardioides euryhalodurans</name>
    <dbReference type="NCBI Taxonomy" id="2518370"/>
    <lineage>
        <taxon>Bacteria</taxon>
        <taxon>Bacillati</taxon>
        <taxon>Actinomycetota</taxon>
        <taxon>Actinomycetes</taxon>
        <taxon>Propionibacteriales</taxon>
        <taxon>Nocardioidaceae</taxon>
        <taxon>Nocardioides</taxon>
    </lineage>
</organism>
<dbReference type="Proteomes" id="UP000294894">
    <property type="component" value="Chromosome"/>
</dbReference>
<evidence type="ECO:0008006" key="4">
    <source>
        <dbReference type="Google" id="ProtNLM"/>
    </source>
</evidence>
<reference evidence="2 3" key="1">
    <citation type="submission" date="2019-03" db="EMBL/GenBank/DDBJ databases">
        <title>Three New Species of Nocardioides, Nocardioides euryhalodurans sp. nov., Nocardioides seonyuensis sp. nov. and Nocardioides eburneoflavus sp. nov., Iolated from Soil.</title>
        <authorList>
            <person name="Roh S.G."/>
            <person name="Lee C."/>
            <person name="Kim M.-K."/>
            <person name="Kim S.B."/>
        </authorList>
    </citation>
    <scope>NUCLEOTIDE SEQUENCE [LARGE SCALE GENOMIC DNA]</scope>
    <source>
        <strain evidence="2 3">MMS17-SY117</strain>
    </source>
</reference>
<evidence type="ECO:0000256" key="1">
    <source>
        <dbReference type="SAM" id="Phobius"/>
    </source>
</evidence>
<accession>A0A4P7GJ16</accession>
<dbReference type="EMBL" id="CP038267">
    <property type="protein sequence ID" value="QBR91727.1"/>
    <property type="molecule type" value="Genomic_DNA"/>
</dbReference>
<feature type="transmembrane region" description="Helical" evidence="1">
    <location>
        <begin position="12"/>
        <end position="31"/>
    </location>
</feature>
<keyword evidence="1" id="KW-0812">Transmembrane</keyword>
<dbReference type="KEGG" id="noy:EXE57_05175"/>
<name>A0A4P7GJ16_9ACTN</name>
<feature type="transmembrane region" description="Helical" evidence="1">
    <location>
        <begin position="103"/>
        <end position="123"/>
    </location>
</feature>